<gene>
    <name evidence="7" type="ordered locus">Slin_2707</name>
</gene>
<dbReference type="HOGENOM" id="CLU_570962_0_0_10"/>
<accession>D2QID9</accession>
<dbReference type="PANTHER" id="PTHR43806">
    <property type="entry name" value="PEPTIDASE S8"/>
    <property type="match status" value="1"/>
</dbReference>
<dbReference type="RefSeq" id="WP_012927255.1">
    <property type="nucleotide sequence ID" value="NC_013730.1"/>
</dbReference>
<evidence type="ECO:0000256" key="3">
    <source>
        <dbReference type="ARBA" id="ARBA00022801"/>
    </source>
</evidence>
<dbReference type="STRING" id="504472.Slin_2707"/>
<dbReference type="InterPro" id="IPR036852">
    <property type="entry name" value="Peptidase_S8/S53_dom_sf"/>
</dbReference>
<keyword evidence="2" id="KW-0645">Protease</keyword>
<comment type="similarity">
    <text evidence="1">Belongs to the peptidase S8 family.</text>
</comment>
<dbReference type="InterPro" id="IPR050131">
    <property type="entry name" value="Peptidase_S8_subtilisin-like"/>
</dbReference>
<keyword evidence="5" id="KW-0472">Membrane</keyword>
<dbReference type="GO" id="GO:0006508">
    <property type="term" value="P:proteolysis"/>
    <property type="evidence" value="ECO:0007669"/>
    <property type="project" value="UniProtKB-KW"/>
</dbReference>
<dbReference type="GO" id="GO:0004252">
    <property type="term" value="F:serine-type endopeptidase activity"/>
    <property type="evidence" value="ECO:0007669"/>
    <property type="project" value="InterPro"/>
</dbReference>
<evidence type="ECO:0000313" key="8">
    <source>
        <dbReference type="Proteomes" id="UP000002028"/>
    </source>
</evidence>
<keyword evidence="5" id="KW-1133">Transmembrane helix</keyword>
<dbReference type="Proteomes" id="UP000002028">
    <property type="component" value="Chromosome"/>
</dbReference>
<keyword evidence="4" id="KW-0720">Serine protease</keyword>
<feature type="transmembrane region" description="Helical" evidence="5">
    <location>
        <begin position="15"/>
        <end position="35"/>
    </location>
</feature>
<evidence type="ECO:0000256" key="2">
    <source>
        <dbReference type="ARBA" id="ARBA00022670"/>
    </source>
</evidence>
<evidence type="ECO:0000256" key="5">
    <source>
        <dbReference type="SAM" id="Phobius"/>
    </source>
</evidence>
<dbReference type="InterPro" id="IPR000209">
    <property type="entry name" value="Peptidase_S8/S53_dom"/>
</dbReference>
<dbReference type="SUPFAM" id="SSF52743">
    <property type="entry name" value="Subtilisin-like"/>
    <property type="match status" value="1"/>
</dbReference>
<keyword evidence="8" id="KW-1185">Reference proteome</keyword>
<sequence length="478" mass="51918">MNHTVYYLTRISRPVISFIIILAFVNSLVGCKFLCKTFCYQDETPKKPWYSSANLILSNPVTDQTIKDALKDAAQKAGGFLTDNDIKIRRCPCDSLINLELPPGWIIEGHDEKMAVRTPGGGQSGGVDLPGNASLAVGLNFQINTFDPSQQRQERPESAGRENFYKAIALVNPASTKRVKIAIFDSGLYTDGSNGAFNSYLPASYLLPTSLCVNTTNTGQVLDPASTSLKGWNFTNEGGFTDTNDKTEVHHGSRVANLIARQFNSSDILPQIVPMKVLNGNNQGDLYGLMCAMKTAQKNGVTIFNMSLGYYGEEDTLLRKYVKEAQQAGIWMVVAAGNHLVDTAGMNRDLTSLKPKFYPATFAADYKRIVPVTTVSKAAGTGQVTACARQNYTNQYVIGAMDNSVNCRFRMGDGPNSTPVDVFGTSYASPVVAGWLGVQLIKSQGTLTKRDDIPGRIPAADQGTGNQVLANKYVRSLP</sequence>
<dbReference type="Pfam" id="PF00082">
    <property type="entry name" value="Peptidase_S8"/>
    <property type="match status" value="1"/>
</dbReference>
<dbReference type="Gene3D" id="3.40.50.200">
    <property type="entry name" value="Peptidase S8/S53 domain"/>
    <property type="match status" value="1"/>
</dbReference>
<dbReference type="eggNOG" id="COG1404">
    <property type="taxonomic scope" value="Bacteria"/>
</dbReference>
<reference evidence="7 8" key="1">
    <citation type="journal article" date="2010" name="Stand. Genomic Sci.">
        <title>Complete genome sequence of Spirosoma linguale type strain (1).</title>
        <authorList>
            <person name="Lail K."/>
            <person name="Sikorski J."/>
            <person name="Saunders E."/>
            <person name="Lapidus A."/>
            <person name="Glavina Del Rio T."/>
            <person name="Copeland A."/>
            <person name="Tice H."/>
            <person name="Cheng J.-F."/>
            <person name="Lucas S."/>
            <person name="Nolan M."/>
            <person name="Bruce D."/>
            <person name="Goodwin L."/>
            <person name="Pitluck S."/>
            <person name="Ivanova N."/>
            <person name="Mavromatis K."/>
            <person name="Ovchinnikova G."/>
            <person name="Pati A."/>
            <person name="Chen A."/>
            <person name="Palaniappan K."/>
            <person name="Land M."/>
            <person name="Hauser L."/>
            <person name="Chang Y.-J."/>
            <person name="Jeffries C.D."/>
            <person name="Chain P."/>
            <person name="Brettin T."/>
            <person name="Detter J.C."/>
            <person name="Schuetze A."/>
            <person name="Rohde M."/>
            <person name="Tindall B.J."/>
            <person name="Goeker M."/>
            <person name="Bristow J."/>
            <person name="Eisen J.A."/>
            <person name="Markowitz V."/>
            <person name="Hugenholtz P."/>
            <person name="Kyrpides N.C."/>
            <person name="Klenk H.-P."/>
            <person name="Chen F."/>
        </authorList>
    </citation>
    <scope>NUCLEOTIDE SEQUENCE [LARGE SCALE GENOMIC DNA]</scope>
    <source>
        <strain evidence="8">ATCC 33905 / DSM 74 / LMG 10896 / Claus 1</strain>
    </source>
</reference>
<name>D2QID9_SPILD</name>
<dbReference type="AlphaFoldDB" id="D2QID9"/>
<evidence type="ECO:0000259" key="6">
    <source>
        <dbReference type="Pfam" id="PF00082"/>
    </source>
</evidence>
<proteinExistence type="inferred from homology"/>
<keyword evidence="3" id="KW-0378">Hydrolase</keyword>
<dbReference type="KEGG" id="sli:Slin_2707"/>
<feature type="domain" description="Peptidase S8/S53" evidence="6">
    <location>
        <begin position="177"/>
        <end position="438"/>
    </location>
</feature>
<dbReference type="MEROPS" id="S08.102"/>
<dbReference type="PANTHER" id="PTHR43806:SF11">
    <property type="entry name" value="CEREVISIN-RELATED"/>
    <property type="match status" value="1"/>
</dbReference>
<protein>
    <recommendedName>
        <fullName evidence="6">Peptidase S8/S53 domain-containing protein</fullName>
    </recommendedName>
</protein>
<evidence type="ECO:0000256" key="4">
    <source>
        <dbReference type="ARBA" id="ARBA00022825"/>
    </source>
</evidence>
<evidence type="ECO:0000313" key="7">
    <source>
        <dbReference type="EMBL" id="ADB38723.1"/>
    </source>
</evidence>
<organism evidence="7 8">
    <name type="scientific">Spirosoma linguale (strain ATCC 33905 / DSM 74 / LMG 10896 / Claus 1)</name>
    <dbReference type="NCBI Taxonomy" id="504472"/>
    <lineage>
        <taxon>Bacteria</taxon>
        <taxon>Pseudomonadati</taxon>
        <taxon>Bacteroidota</taxon>
        <taxon>Cytophagia</taxon>
        <taxon>Cytophagales</taxon>
        <taxon>Cytophagaceae</taxon>
        <taxon>Spirosoma</taxon>
    </lineage>
</organism>
<keyword evidence="5" id="KW-0812">Transmembrane</keyword>
<evidence type="ECO:0000256" key="1">
    <source>
        <dbReference type="ARBA" id="ARBA00011073"/>
    </source>
</evidence>
<dbReference type="EMBL" id="CP001769">
    <property type="protein sequence ID" value="ADB38723.1"/>
    <property type="molecule type" value="Genomic_DNA"/>
</dbReference>